<evidence type="ECO:0008006" key="4">
    <source>
        <dbReference type="Google" id="ProtNLM"/>
    </source>
</evidence>
<sequence length="267" mass="27938">MSPVASVLFSLGHEDGNSGTQWLCDGEQSSSAGRDLTNAIAQAATDAPGPICVVPMALGRDPRVIADSARAANWAVDNGLSGRIALTAPFGTADHLIGWLRAAATRSPVGPDRALLITAPASNPFDDAELFRIARLVRQYGKHRWVEVAFVDGDPDIADGIDRCRRLRAETVRLVPAGFGVSASPDILARPDTEDGGPLLASGAIRGVITARVAVALDRLAHGDNGIHVGLDAEQGHGYAHSHGQTGHGHGHSHGAHTHSHHHGNDR</sequence>
<accession>A0A5A7S4H5</accession>
<dbReference type="SUPFAM" id="SSF53800">
    <property type="entry name" value="Chelatase"/>
    <property type="match status" value="1"/>
</dbReference>
<reference evidence="2 3" key="1">
    <citation type="submission" date="2019-07" db="EMBL/GenBank/DDBJ databases">
        <title>Rhodococcus cavernicolus sp. nov., isolated from a cave.</title>
        <authorList>
            <person name="Lee S.D."/>
        </authorList>
    </citation>
    <scope>NUCLEOTIDE SEQUENCE [LARGE SCALE GENOMIC DNA]</scope>
    <source>
        <strain evidence="2 3">C1-24</strain>
    </source>
</reference>
<proteinExistence type="predicted"/>
<dbReference type="OrthoDB" id="4924750at2"/>
<dbReference type="EMBL" id="VLNY01000015">
    <property type="protein sequence ID" value="KAA0019483.1"/>
    <property type="molecule type" value="Genomic_DNA"/>
</dbReference>
<gene>
    <name evidence="2" type="ORF">FOY51_22845</name>
</gene>
<evidence type="ECO:0000313" key="3">
    <source>
        <dbReference type="Proteomes" id="UP000322244"/>
    </source>
</evidence>
<keyword evidence="3" id="KW-1185">Reference proteome</keyword>
<dbReference type="RefSeq" id="WP_149432579.1">
    <property type="nucleotide sequence ID" value="NZ_VLNY01000015.1"/>
</dbReference>
<protein>
    <recommendedName>
        <fullName evidence="4">Cobalamin biosynthesis protein CbiX</fullName>
    </recommendedName>
</protein>
<dbReference type="Proteomes" id="UP000322244">
    <property type="component" value="Unassembled WGS sequence"/>
</dbReference>
<dbReference type="AlphaFoldDB" id="A0A5A7S4H5"/>
<evidence type="ECO:0000313" key="2">
    <source>
        <dbReference type="EMBL" id="KAA0019483.1"/>
    </source>
</evidence>
<feature type="compositionally biased region" description="Basic residues" evidence="1">
    <location>
        <begin position="249"/>
        <end position="267"/>
    </location>
</feature>
<name>A0A5A7S4H5_9NOCA</name>
<comment type="caution">
    <text evidence="2">The sequence shown here is derived from an EMBL/GenBank/DDBJ whole genome shotgun (WGS) entry which is preliminary data.</text>
</comment>
<organism evidence="2 3">
    <name type="scientific">Antrihabitans cavernicola</name>
    <dbReference type="NCBI Taxonomy" id="2495913"/>
    <lineage>
        <taxon>Bacteria</taxon>
        <taxon>Bacillati</taxon>
        <taxon>Actinomycetota</taxon>
        <taxon>Actinomycetes</taxon>
        <taxon>Mycobacteriales</taxon>
        <taxon>Nocardiaceae</taxon>
        <taxon>Antrihabitans</taxon>
    </lineage>
</organism>
<evidence type="ECO:0000256" key="1">
    <source>
        <dbReference type="SAM" id="MobiDB-lite"/>
    </source>
</evidence>
<feature type="region of interest" description="Disordered" evidence="1">
    <location>
        <begin position="236"/>
        <end position="267"/>
    </location>
</feature>